<reference evidence="4" key="2">
    <citation type="journal article" date="2020" name="Plant J.">
        <title>Transposons played a major role in the diversification between the closely related almond and peach genomes: results from the almond genome sequence.</title>
        <authorList>
            <person name="Alioto T."/>
            <person name="Alexiou K.G."/>
            <person name="Bardil A."/>
            <person name="Barteri F."/>
            <person name="Castanera R."/>
            <person name="Cruz F."/>
            <person name="Dhingra A."/>
            <person name="Duval H."/>
            <person name="Fernandez I Marti A."/>
            <person name="Frias L."/>
            <person name="Galan B."/>
            <person name="Garcia J.L."/>
            <person name="Howad W."/>
            <person name="Gomez-Garrido J."/>
            <person name="Gut M."/>
            <person name="Julca I."/>
            <person name="Morata J."/>
            <person name="Puigdomenech P."/>
            <person name="Ribeca P."/>
            <person name="Rubio Cabetas M.J."/>
            <person name="Vlasova A."/>
            <person name="Wirthensohn M."/>
            <person name="Garcia-Mas J."/>
            <person name="Gabaldon T."/>
            <person name="Casacuberta J.M."/>
            <person name="Arus P."/>
        </authorList>
    </citation>
    <scope>NUCLEOTIDE SEQUENCE [LARGE SCALE GENOMIC DNA]</scope>
    <source>
        <strain evidence="4">cv. Texas</strain>
    </source>
</reference>
<evidence type="ECO:0000256" key="1">
    <source>
        <dbReference type="SAM" id="MobiDB-lite"/>
    </source>
</evidence>
<sequence length="100" mass="11231">MCYLDSLADDETNVSGSRSTMAAHLDNSQVETKDIGIHARHVSNVSAVDSELNDDYGSPIWKNRVKSWKDKKDKKSNKKKGTPKEEKVAQIPPEQQMTEN</sequence>
<dbReference type="EMBL" id="CABIKO010000048">
    <property type="protein sequence ID" value="VVA20965.1"/>
    <property type="molecule type" value="Genomic_DNA"/>
</dbReference>
<evidence type="ECO:0000313" key="5">
    <source>
        <dbReference type="Proteomes" id="UP001054821"/>
    </source>
</evidence>
<dbReference type="Proteomes" id="UP000327085">
    <property type="component" value="Chromosome 1"/>
</dbReference>
<keyword evidence="5" id="KW-1185">Reference proteome</keyword>
<proteinExistence type="predicted"/>
<reference evidence="2 5" key="3">
    <citation type="journal article" date="2022" name="G3 (Bethesda)">
        <title>Whole-genome sequence and methylome profiling of the almond [Prunus dulcis (Mill.) D.A. Webb] cultivar 'Nonpareil'.</title>
        <authorList>
            <person name="D'Amico-Willman K.M."/>
            <person name="Ouma W.Z."/>
            <person name="Meulia T."/>
            <person name="Sideli G.M."/>
            <person name="Gradziel T.M."/>
            <person name="Fresnedo-Ramirez J."/>
        </authorList>
    </citation>
    <scope>NUCLEOTIDE SEQUENCE [LARGE SCALE GENOMIC DNA]</scope>
    <source>
        <strain evidence="2">Clone GOH B32 T37-40</strain>
    </source>
</reference>
<feature type="region of interest" description="Disordered" evidence="1">
    <location>
        <begin position="67"/>
        <end position="100"/>
    </location>
</feature>
<dbReference type="InParanoid" id="A0A5E4EYV9"/>
<dbReference type="Gramene" id="VVA20965">
    <property type="protein sequence ID" value="VVA20965"/>
    <property type="gene ID" value="Prudul26B026375"/>
</dbReference>
<dbReference type="EMBL" id="JAJFAZ020000001">
    <property type="protein sequence ID" value="KAI5347781.1"/>
    <property type="molecule type" value="Genomic_DNA"/>
</dbReference>
<evidence type="ECO:0000313" key="3">
    <source>
        <dbReference type="EMBL" id="VVA20965.1"/>
    </source>
</evidence>
<dbReference type="OMA" id="TKDIGIH"/>
<evidence type="ECO:0000313" key="2">
    <source>
        <dbReference type="EMBL" id="KAI5347781.1"/>
    </source>
</evidence>
<name>A0A5E4EYV9_PRUDU</name>
<dbReference type="Proteomes" id="UP001054821">
    <property type="component" value="Chromosome 1"/>
</dbReference>
<protein>
    <submittedName>
        <fullName evidence="3">PREDICTED: cellulose synthase</fullName>
    </submittedName>
</protein>
<gene>
    <name evidence="3" type="ORF">ALMOND_2B026375</name>
    <name evidence="2" type="ORF">L3X38_000668</name>
</gene>
<reference evidence="3" key="1">
    <citation type="submission" date="2019-07" db="EMBL/GenBank/DDBJ databases">
        <authorList>
            <person name="Alioto T."/>
            <person name="Alioto T."/>
            <person name="Gomez Garrido J."/>
        </authorList>
    </citation>
    <scope>NUCLEOTIDE SEQUENCE</scope>
</reference>
<dbReference type="AlphaFoldDB" id="A0A5E4EYV9"/>
<organism evidence="3 4">
    <name type="scientific">Prunus dulcis</name>
    <name type="common">Almond</name>
    <name type="synonym">Amygdalus dulcis</name>
    <dbReference type="NCBI Taxonomy" id="3755"/>
    <lineage>
        <taxon>Eukaryota</taxon>
        <taxon>Viridiplantae</taxon>
        <taxon>Streptophyta</taxon>
        <taxon>Embryophyta</taxon>
        <taxon>Tracheophyta</taxon>
        <taxon>Spermatophyta</taxon>
        <taxon>Magnoliopsida</taxon>
        <taxon>eudicotyledons</taxon>
        <taxon>Gunneridae</taxon>
        <taxon>Pentapetalae</taxon>
        <taxon>rosids</taxon>
        <taxon>fabids</taxon>
        <taxon>Rosales</taxon>
        <taxon>Rosaceae</taxon>
        <taxon>Amygdaloideae</taxon>
        <taxon>Amygdaleae</taxon>
        <taxon>Prunus</taxon>
    </lineage>
</organism>
<evidence type="ECO:0000313" key="4">
    <source>
        <dbReference type="Proteomes" id="UP000327085"/>
    </source>
</evidence>
<accession>A0A5E4EYV9</accession>